<dbReference type="RefSeq" id="WP_171316536.1">
    <property type="nucleotide sequence ID" value="NZ_JABFCY010000001.1"/>
</dbReference>
<accession>A0A849KML4</accession>
<dbReference type="Proteomes" id="UP000574931">
    <property type="component" value="Unassembled WGS sequence"/>
</dbReference>
<dbReference type="EMBL" id="JABFCY010000001">
    <property type="protein sequence ID" value="NNU58694.1"/>
    <property type="molecule type" value="Genomic_DNA"/>
</dbReference>
<dbReference type="AlphaFoldDB" id="A0A849KML4"/>
<reference evidence="1 2" key="1">
    <citation type="submission" date="2020-05" db="EMBL/GenBank/DDBJ databases">
        <title>Draft Genome Sequence of Ochrobactrum soli Isolated from Stable Fly Gut.</title>
        <authorList>
            <person name="Pileggi M.T."/>
            <person name="Vazhakkala L.J."/>
            <person name="Wong C.N."/>
        </authorList>
    </citation>
    <scope>NUCLEOTIDE SEQUENCE [LARGE SCALE GENOMIC DNA]</scope>
    <source>
        <strain evidence="1 2">MTP-C0764</strain>
    </source>
</reference>
<gene>
    <name evidence="1" type="ORF">HKX02_00290</name>
</gene>
<name>A0A849KML4_9HYPH</name>
<evidence type="ECO:0000313" key="1">
    <source>
        <dbReference type="EMBL" id="NNU58694.1"/>
    </source>
</evidence>
<comment type="caution">
    <text evidence="1">The sequence shown here is derived from an EMBL/GenBank/DDBJ whole genome shotgun (WGS) entry which is preliminary data.</text>
</comment>
<sequence length="118" mass="12971">MDGYGLEIDDLPLGILIMDSYDTKKVKGSLTNNGAGFKGKVLLFVHCQKELITIDEGSSVLSNDDGKFEFTVESNWYQPNFGSSHDELYATIECSYSPTGVDPFTVTNIKVIVKPTPI</sequence>
<protein>
    <submittedName>
        <fullName evidence="1">Uncharacterized protein</fullName>
    </submittedName>
</protein>
<proteinExistence type="predicted"/>
<keyword evidence="2" id="KW-1185">Reference proteome</keyword>
<evidence type="ECO:0000313" key="2">
    <source>
        <dbReference type="Proteomes" id="UP000574931"/>
    </source>
</evidence>
<organism evidence="1 2">
    <name type="scientific">Ochrobactrum soli</name>
    <dbReference type="NCBI Taxonomy" id="2448455"/>
    <lineage>
        <taxon>Bacteria</taxon>
        <taxon>Pseudomonadati</taxon>
        <taxon>Pseudomonadota</taxon>
        <taxon>Alphaproteobacteria</taxon>
        <taxon>Hyphomicrobiales</taxon>
        <taxon>Brucellaceae</taxon>
        <taxon>Brucella/Ochrobactrum group</taxon>
        <taxon>Ochrobactrum</taxon>
    </lineage>
</organism>